<comment type="subcellular location">
    <subcellularLocation>
        <location evidence="1">Cell membrane</location>
        <topology evidence="1">Multi-pass membrane protein</topology>
    </subcellularLocation>
</comment>
<evidence type="ECO:0000256" key="4">
    <source>
        <dbReference type="ARBA" id="ARBA00022989"/>
    </source>
</evidence>
<keyword evidence="5 6" id="KW-0472">Membrane</keyword>
<feature type="transmembrane region" description="Helical" evidence="6">
    <location>
        <begin position="34"/>
        <end position="55"/>
    </location>
</feature>
<keyword evidence="3 6" id="KW-0812">Transmembrane</keyword>
<evidence type="ECO:0000256" key="3">
    <source>
        <dbReference type="ARBA" id="ARBA00022692"/>
    </source>
</evidence>
<sequence>MVPVWSASRRWALSIHEQRLTGSERFRSAAPSRIIELVTLASLAAFAGLCLVLSVTPGPDTFLVLRIALNRPSAGIAAAAGSAVGAIAWAALVGVGLAAILEQSAELFRWVKIAGGLYLLYLGVSSFIKSRKAAKASKAATAAGAMENAPLPYSRLSALGAGALSTLLNPKVGLFYLAVVPQFIPHGGDTMGTSLILGVVVAVIAFAYLSMIAVVAFKAMRWLKRPKVSTVVEHVSSGVIAGLGVGVVASGASS</sequence>
<evidence type="ECO:0000313" key="7">
    <source>
        <dbReference type="EMBL" id="MET4539342.1"/>
    </source>
</evidence>
<dbReference type="Proteomes" id="UP001549307">
    <property type="component" value="Unassembled WGS sequence"/>
</dbReference>
<keyword evidence="2" id="KW-1003">Cell membrane</keyword>
<dbReference type="PIRSF" id="PIRSF006324">
    <property type="entry name" value="LeuE"/>
    <property type="match status" value="1"/>
</dbReference>
<feature type="transmembrane region" description="Helical" evidence="6">
    <location>
        <begin position="191"/>
        <end position="217"/>
    </location>
</feature>
<organism evidence="7 8">
    <name type="scientific">Arthrobacter bambusae</name>
    <dbReference type="NCBI Taxonomy" id="1338426"/>
    <lineage>
        <taxon>Bacteria</taxon>
        <taxon>Bacillati</taxon>
        <taxon>Actinomycetota</taxon>
        <taxon>Actinomycetes</taxon>
        <taxon>Micrococcales</taxon>
        <taxon>Micrococcaceae</taxon>
        <taxon>Arthrobacter</taxon>
    </lineage>
</organism>
<protein>
    <submittedName>
        <fullName evidence="7">Threonine/homoserine/homoserine lactone efflux protein</fullName>
    </submittedName>
</protein>
<evidence type="ECO:0000256" key="1">
    <source>
        <dbReference type="ARBA" id="ARBA00004651"/>
    </source>
</evidence>
<proteinExistence type="predicted"/>
<gene>
    <name evidence="7" type="ORF">ABIE37_001114</name>
</gene>
<evidence type="ECO:0000256" key="6">
    <source>
        <dbReference type="SAM" id="Phobius"/>
    </source>
</evidence>
<dbReference type="EMBL" id="JBEPSN010000002">
    <property type="protein sequence ID" value="MET4539342.1"/>
    <property type="molecule type" value="Genomic_DNA"/>
</dbReference>
<reference evidence="7 8" key="1">
    <citation type="submission" date="2024-06" db="EMBL/GenBank/DDBJ databases">
        <title>Sorghum-associated microbial communities from plants grown in Nebraska, USA.</title>
        <authorList>
            <person name="Schachtman D."/>
        </authorList>
    </citation>
    <scope>NUCLEOTIDE SEQUENCE [LARGE SCALE GENOMIC DNA]</scope>
    <source>
        <strain evidence="7 8">3552</strain>
    </source>
</reference>
<evidence type="ECO:0000256" key="5">
    <source>
        <dbReference type="ARBA" id="ARBA00023136"/>
    </source>
</evidence>
<evidence type="ECO:0000313" key="8">
    <source>
        <dbReference type="Proteomes" id="UP001549307"/>
    </source>
</evidence>
<feature type="transmembrane region" description="Helical" evidence="6">
    <location>
        <begin position="107"/>
        <end position="128"/>
    </location>
</feature>
<name>A0ABV2P3T9_9MICC</name>
<accession>A0ABV2P3T9</accession>
<feature type="transmembrane region" description="Helical" evidence="6">
    <location>
        <begin position="76"/>
        <end position="101"/>
    </location>
</feature>
<keyword evidence="4 6" id="KW-1133">Transmembrane helix</keyword>
<keyword evidence="8" id="KW-1185">Reference proteome</keyword>
<dbReference type="InterPro" id="IPR001123">
    <property type="entry name" value="LeuE-type"/>
</dbReference>
<comment type="caution">
    <text evidence="7">The sequence shown here is derived from an EMBL/GenBank/DDBJ whole genome shotgun (WGS) entry which is preliminary data.</text>
</comment>
<dbReference type="Pfam" id="PF01810">
    <property type="entry name" value="LysE"/>
    <property type="match status" value="1"/>
</dbReference>
<dbReference type="PANTHER" id="PTHR30086:SF20">
    <property type="entry name" value="ARGININE EXPORTER PROTEIN ARGO-RELATED"/>
    <property type="match status" value="1"/>
</dbReference>
<evidence type="ECO:0000256" key="2">
    <source>
        <dbReference type="ARBA" id="ARBA00022475"/>
    </source>
</evidence>
<dbReference type="PANTHER" id="PTHR30086">
    <property type="entry name" value="ARGININE EXPORTER PROTEIN ARGO"/>
    <property type="match status" value="1"/>
</dbReference>